<organism evidence="2 3">
    <name type="scientific">Leucobacter edaphi</name>
    <dbReference type="NCBI Taxonomy" id="2796472"/>
    <lineage>
        <taxon>Bacteria</taxon>
        <taxon>Bacillati</taxon>
        <taxon>Actinomycetota</taxon>
        <taxon>Actinomycetes</taxon>
        <taxon>Micrococcales</taxon>
        <taxon>Microbacteriaceae</taxon>
        <taxon>Leucobacter</taxon>
    </lineage>
</organism>
<feature type="domain" description="N-acetyltransferase" evidence="1">
    <location>
        <begin position="14"/>
        <end position="154"/>
    </location>
</feature>
<dbReference type="InterPro" id="IPR000182">
    <property type="entry name" value="GNAT_dom"/>
</dbReference>
<dbReference type="Gene3D" id="3.40.630.30">
    <property type="match status" value="1"/>
</dbReference>
<gene>
    <name evidence="2" type="ORF">JD292_08560</name>
</gene>
<keyword evidence="3" id="KW-1185">Reference proteome</keyword>
<dbReference type="Pfam" id="PF13673">
    <property type="entry name" value="Acetyltransf_10"/>
    <property type="match status" value="1"/>
</dbReference>
<name>A0A934QCG8_9MICO</name>
<dbReference type="Proteomes" id="UP000618733">
    <property type="component" value="Unassembled WGS sequence"/>
</dbReference>
<dbReference type="CDD" id="cd04301">
    <property type="entry name" value="NAT_SF"/>
    <property type="match status" value="1"/>
</dbReference>
<evidence type="ECO:0000313" key="3">
    <source>
        <dbReference type="Proteomes" id="UP000618733"/>
    </source>
</evidence>
<sequence length="154" mass="17147">MDTTGDDLQLRIARSLDEIPVRTLYRIGRLRQEVFVVEQECVYLDLDGRDLEPGAVQLWFEAPDGTVAASVRILREHGGRPGLRSIGRVVTHPDFRGRGIAARLVEAAIAECSGDPILIHAQSYLTEWYARFGFAQDGEEFLEDGIPHTPMSLG</sequence>
<protein>
    <submittedName>
        <fullName evidence="2">GNAT family N-acetyltransferase</fullName>
    </submittedName>
</protein>
<accession>A0A934QCG8</accession>
<dbReference type="PROSITE" id="PS51186">
    <property type="entry name" value="GNAT"/>
    <property type="match status" value="1"/>
</dbReference>
<dbReference type="RefSeq" id="WP_200132329.1">
    <property type="nucleotide sequence ID" value="NZ_JAEHOI010000007.1"/>
</dbReference>
<proteinExistence type="predicted"/>
<dbReference type="EMBL" id="JAEHOI010000007">
    <property type="protein sequence ID" value="MBK0422126.1"/>
    <property type="molecule type" value="Genomic_DNA"/>
</dbReference>
<dbReference type="GO" id="GO:0016747">
    <property type="term" value="F:acyltransferase activity, transferring groups other than amino-acyl groups"/>
    <property type="evidence" value="ECO:0007669"/>
    <property type="project" value="InterPro"/>
</dbReference>
<comment type="caution">
    <text evidence="2">The sequence shown here is derived from an EMBL/GenBank/DDBJ whole genome shotgun (WGS) entry which is preliminary data.</text>
</comment>
<dbReference type="SUPFAM" id="SSF55729">
    <property type="entry name" value="Acyl-CoA N-acyltransferases (Nat)"/>
    <property type="match status" value="1"/>
</dbReference>
<dbReference type="InterPro" id="IPR016181">
    <property type="entry name" value="Acyl_CoA_acyltransferase"/>
</dbReference>
<evidence type="ECO:0000259" key="1">
    <source>
        <dbReference type="PROSITE" id="PS51186"/>
    </source>
</evidence>
<reference evidence="2" key="1">
    <citation type="submission" date="2020-12" db="EMBL/GenBank/DDBJ databases">
        <title>Leucobacter sp. CAS2, isolated from Chromium sludge.</title>
        <authorList>
            <person name="Xu Z."/>
        </authorList>
    </citation>
    <scope>NUCLEOTIDE SEQUENCE</scope>
    <source>
        <strain evidence="2">CSA2</strain>
    </source>
</reference>
<dbReference type="AlphaFoldDB" id="A0A934QCG8"/>
<evidence type="ECO:0000313" key="2">
    <source>
        <dbReference type="EMBL" id="MBK0422126.1"/>
    </source>
</evidence>